<feature type="region of interest" description="Disordered" evidence="1">
    <location>
        <begin position="1"/>
        <end position="65"/>
    </location>
</feature>
<gene>
    <name evidence="2" type="ORF">DARMORV10_C07P15480.1</name>
</gene>
<name>A0A816LZG0_BRANA</name>
<proteinExistence type="predicted"/>
<dbReference type="EMBL" id="HG994371">
    <property type="protein sequence ID" value="CAF1968883.1"/>
    <property type="molecule type" value="Genomic_DNA"/>
</dbReference>
<feature type="compositionally biased region" description="Basic and acidic residues" evidence="1">
    <location>
        <begin position="24"/>
        <end position="44"/>
    </location>
</feature>
<reference evidence="2" key="1">
    <citation type="submission" date="2021-01" db="EMBL/GenBank/DDBJ databases">
        <authorList>
            <consortium name="Genoscope - CEA"/>
            <person name="William W."/>
        </authorList>
    </citation>
    <scope>NUCLEOTIDE SEQUENCE</scope>
</reference>
<dbReference type="Proteomes" id="UP001295469">
    <property type="component" value="Chromosome C07"/>
</dbReference>
<organism evidence="2">
    <name type="scientific">Brassica napus</name>
    <name type="common">Rape</name>
    <dbReference type="NCBI Taxonomy" id="3708"/>
    <lineage>
        <taxon>Eukaryota</taxon>
        <taxon>Viridiplantae</taxon>
        <taxon>Streptophyta</taxon>
        <taxon>Embryophyta</taxon>
        <taxon>Tracheophyta</taxon>
        <taxon>Spermatophyta</taxon>
        <taxon>Magnoliopsida</taxon>
        <taxon>eudicotyledons</taxon>
        <taxon>Gunneridae</taxon>
        <taxon>Pentapetalae</taxon>
        <taxon>rosids</taxon>
        <taxon>malvids</taxon>
        <taxon>Brassicales</taxon>
        <taxon>Brassicaceae</taxon>
        <taxon>Brassiceae</taxon>
        <taxon>Brassica</taxon>
    </lineage>
</organism>
<sequence>MAYRRRQGTTRASTFSEDLYNQPPDHDHGTRVHSLLGRDKKRESWVVGNPSSEIKINTRGGRRRA</sequence>
<protein>
    <submittedName>
        <fullName evidence="2">(rape) hypothetical protein</fullName>
    </submittedName>
</protein>
<dbReference type="AlphaFoldDB" id="A0A816LZG0"/>
<evidence type="ECO:0000256" key="1">
    <source>
        <dbReference type="SAM" id="MobiDB-lite"/>
    </source>
</evidence>
<evidence type="ECO:0000313" key="2">
    <source>
        <dbReference type="EMBL" id="CAF1968883.1"/>
    </source>
</evidence>
<accession>A0A816LZG0</accession>